<evidence type="ECO:0000313" key="2">
    <source>
        <dbReference type="EMBL" id="TCO13100.1"/>
    </source>
</evidence>
<evidence type="ECO:0000313" key="3">
    <source>
        <dbReference type="Proteomes" id="UP000294881"/>
    </source>
</evidence>
<dbReference type="InterPro" id="IPR005546">
    <property type="entry name" value="Autotransporte_beta"/>
</dbReference>
<dbReference type="SUPFAM" id="SSF103515">
    <property type="entry name" value="Autotransporter"/>
    <property type="match status" value="1"/>
</dbReference>
<dbReference type="InterPro" id="IPR006315">
    <property type="entry name" value="OM_autotransptr_brl_dom"/>
</dbReference>
<keyword evidence="3" id="KW-1185">Reference proteome</keyword>
<evidence type="ECO:0000259" key="1">
    <source>
        <dbReference type="PROSITE" id="PS51208"/>
    </source>
</evidence>
<dbReference type="SMART" id="SM00869">
    <property type="entry name" value="Autotransporter"/>
    <property type="match status" value="1"/>
</dbReference>
<proteinExistence type="predicted"/>
<dbReference type="InterPro" id="IPR036709">
    <property type="entry name" value="Autotransporte_beta_dom_sf"/>
</dbReference>
<dbReference type="AlphaFoldDB" id="A0A4R2GSB8"/>
<dbReference type="InterPro" id="IPR011050">
    <property type="entry name" value="Pectin_lyase_fold/virulence"/>
</dbReference>
<dbReference type="Gene3D" id="2.160.20.20">
    <property type="match status" value="2"/>
</dbReference>
<dbReference type="GO" id="GO:0019867">
    <property type="term" value="C:outer membrane"/>
    <property type="evidence" value="ECO:0007669"/>
    <property type="project" value="InterPro"/>
</dbReference>
<reference evidence="2 3" key="1">
    <citation type="submission" date="2019-03" db="EMBL/GenBank/DDBJ databases">
        <title>Genomic Encyclopedia of Type Strains, Phase IV (KMG-IV): sequencing the most valuable type-strain genomes for metagenomic binning, comparative biology and taxonomic classification.</title>
        <authorList>
            <person name="Goeker M."/>
        </authorList>
    </citation>
    <scope>NUCLEOTIDE SEQUENCE [LARGE SCALE GENOMIC DNA]</scope>
    <source>
        <strain evidence="2 3">DSM 22958</strain>
    </source>
</reference>
<dbReference type="InterPro" id="IPR012332">
    <property type="entry name" value="Autotransporter_pectin_lyase_C"/>
</dbReference>
<comment type="caution">
    <text evidence="2">The sequence shown here is derived from an EMBL/GenBank/DDBJ whole genome shotgun (WGS) entry which is preliminary data.</text>
</comment>
<dbReference type="Proteomes" id="UP000294881">
    <property type="component" value="Unassembled WGS sequence"/>
</dbReference>
<dbReference type="Gene3D" id="2.40.128.130">
    <property type="entry name" value="Autotransporter beta-domain"/>
    <property type="match status" value="1"/>
</dbReference>
<name>A0A4R2GSB8_9HYPH</name>
<feature type="domain" description="Autotransporter" evidence="1">
    <location>
        <begin position="857"/>
        <end position="1136"/>
    </location>
</feature>
<dbReference type="NCBIfam" id="TIGR01414">
    <property type="entry name" value="autotrans_barl"/>
    <property type="match status" value="1"/>
</dbReference>
<dbReference type="SUPFAM" id="SSF51126">
    <property type="entry name" value="Pectin lyase-like"/>
    <property type="match status" value="1"/>
</dbReference>
<gene>
    <name evidence="2" type="ORF">EV666_107127</name>
</gene>
<dbReference type="EMBL" id="SLWL01000007">
    <property type="protein sequence ID" value="TCO13100.1"/>
    <property type="molecule type" value="Genomic_DNA"/>
</dbReference>
<sequence length="1136" mass="111887">MSIFATAALADSIIASGGQTVTVDDPSVTTTGAWIYGAQATGAGSTIQLNGGQITTSGERAYGLLADTGGFINSSAKITTSGKNAHAVQAGANGTGKTGVEGIYDGSSAGVVNLTGGAIAIATSGVYALGLHAVDSGLINADHVNITTTGATSFGAQVESNSRIDLANSSIATEGAGAHGVVANNDRVGATGGVVNLTNTTITVTGANAMGLVVAAGGSANMTGGSISTQQKSAYGVYATGAGSEATLNGGKITTSGERAYGLLADKGAVINSSADITTTGKNAHAVQTGANGTGGAIYPTGSAGTINLTGGHIATGGVYALGLHAVDAGVINASGVAIATSGATSFGAQVESESRIDLANSSIATTGAGAHGVVANNDQAGATGGVINLANTAIAVSGENAHGAVAEKGGQINMTGGSLMARGVGGAGLALADDATATVNGGAITSAQDAAIRIQNNAALVLNNVVVQGATATIATSFSKADQNVGVLVGPGAQLGSASGVLLAVDRSGAGGDSGKVSLTLADGSTSRGDIIDQGGKTTGYTDVELGAEASWSGVAYGVRNFTSHQRGGAMNFGDGTVIEGDLSVSQTQVTFGPGGAIIGGDVALTGQSSSTGGSVGAPIIVGGNVDVDASSVQGGNWRIAGNLTNQGVVTPGNSIGLVQVGGNLNLVGTSVYRAEINAAGQSDLIAVAGVANLAGRVEVSSWPANGGFLIGTPYTIVTAGGGFGGTSFDGAAWANGAGYIFLAPSLSYDAHNAYVTVGRSDIAMASVALTPNQAAAAGAIDRLPVTNALFGQVALQTSATGARQAFDAISGEAHASLAGALVEDSHQVRDAVNNRLLQAFGGSVATANSARTQAITGLNATVWGQGFGSWGHASAAHGASARAERSSAGFLAGVDAPVFDTWRLGLAAGYARTSVDVDQRLSSASVDSYHLALYGGSTFGAIGVRFGAAYTWNDADARRGVAFPGFADSTRSSYRSGVAQVFGETSYAARFGATAVEPFLNVAWVNLDSDRFHEYGGAAALMGKTADMNTAFTTLGARVAHTFAMANGYAVTARGTIGWRHAFGDVDPRSWMSLAGGASSFNVTGAPIARNSLLLEAGLDMNIAANVTLGVAWTGQLAERAQDNSVKGNFAVRF</sequence>
<protein>
    <submittedName>
        <fullName evidence="2">Outer membrane autotransporter protein</fullName>
    </submittedName>
</protein>
<accession>A0A4R2GSB8</accession>
<organism evidence="2 3">
    <name type="scientific">Camelimonas lactis</name>
    <dbReference type="NCBI Taxonomy" id="659006"/>
    <lineage>
        <taxon>Bacteria</taxon>
        <taxon>Pseudomonadati</taxon>
        <taxon>Pseudomonadota</taxon>
        <taxon>Alphaproteobacteria</taxon>
        <taxon>Hyphomicrobiales</taxon>
        <taxon>Chelatococcaceae</taxon>
        <taxon>Camelimonas</taxon>
    </lineage>
</organism>
<dbReference type="PROSITE" id="PS51208">
    <property type="entry name" value="AUTOTRANSPORTER"/>
    <property type="match status" value="1"/>
</dbReference>
<dbReference type="Pfam" id="PF03797">
    <property type="entry name" value="Autotransporter"/>
    <property type="match status" value="1"/>
</dbReference>